<evidence type="ECO:0000256" key="1">
    <source>
        <dbReference type="SAM" id="MobiDB-lite"/>
    </source>
</evidence>
<feature type="non-terminal residue" evidence="2">
    <location>
        <position position="1"/>
    </location>
</feature>
<protein>
    <submittedName>
        <fullName evidence="2">Uncharacterized protein</fullName>
    </submittedName>
</protein>
<feature type="region of interest" description="Disordered" evidence="1">
    <location>
        <begin position="1"/>
        <end position="47"/>
    </location>
</feature>
<dbReference type="AlphaFoldDB" id="A0A6J4LYP3"/>
<feature type="non-terminal residue" evidence="2">
    <location>
        <position position="47"/>
    </location>
</feature>
<accession>A0A6J4LYP3</accession>
<sequence length="47" mass="5259">GSVPQPGKSYSVRGRTVRHSTGRCPVRAHPRRPRNSRQRTEACDTSL</sequence>
<evidence type="ECO:0000313" key="2">
    <source>
        <dbReference type="EMBL" id="CAA9343444.1"/>
    </source>
</evidence>
<name>A0A6J4LYP3_9CHLR</name>
<gene>
    <name evidence="2" type="ORF">AVDCRST_MAG93-6767</name>
</gene>
<organism evidence="2">
    <name type="scientific">uncultured Chloroflexia bacterium</name>
    <dbReference type="NCBI Taxonomy" id="1672391"/>
    <lineage>
        <taxon>Bacteria</taxon>
        <taxon>Bacillati</taxon>
        <taxon>Chloroflexota</taxon>
        <taxon>Chloroflexia</taxon>
        <taxon>environmental samples</taxon>
    </lineage>
</organism>
<reference evidence="2" key="1">
    <citation type="submission" date="2020-02" db="EMBL/GenBank/DDBJ databases">
        <authorList>
            <person name="Meier V. D."/>
        </authorList>
    </citation>
    <scope>NUCLEOTIDE SEQUENCE</scope>
    <source>
        <strain evidence="2">AVDCRST_MAG93</strain>
    </source>
</reference>
<feature type="compositionally biased region" description="Basic and acidic residues" evidence="1">
    <location>
        <begin position="38"/>
        <end position="47"/>
    </location>
</feature>
<proteinExistence type="predicted"/>
<feature type="compositionally biased region" description="Basic residues" evidence="1">
    <location>
        <begin position="15"/>
        <end position="37"/>
    </location>
</feature>
<dbReference type="EMBL" id="CADCTR010002281">
    <property type="protein sequence ID" value="CAA9343444.1"/>
    <property type="molecule type" value="Genomic_DNA"/>
</dbReference>